<dbReference type="PANTHER" id="PTHR40037:SF1">
    <property type="entry name" value="PHOSPHOESTERASE SAOUHSC_00951-RELATED"/>
    <property type="match status" value="1"/>
</dbReference>
<dbReference type="Gene3D" id="3.90.1140.10">
    <property type="entry name" value="Cyclic phosphodiesterase"/>
    <property type="match status" value="1"/>
</dbReference>
<dbReference type="EMBL" id="CP071182">
    <property type="protein sequence ID" value="QSO45638.1"/>
    <property type="molecule type" value="Genomic_DNA"/>
</dbReference>
<dbReference type="KEGG" id="afx:JZ786_13840"/>
<dbReference type="Pfam" id="PF13563">
    <property type="entry name" value="2_5_RNA_ligase2"/>
    <property type="match status" value="1"/>
</dbReference>
<dbReference type="SUPFAM" id="SSF55144">
    <property type="entry name" value="LigT-like"/>
    <property type="match status" value="1"/>
</dbReference>
<dbReference type="InterPro" id="IPR009097">
    <property type="entry name" value="Cyclic_Pdiesterase"/>
</dbReference>
<dbReference type="InterPro" id="IPR050580">
    <property type="entry name" value="2H_phosphoesterase_YjcG-like"/>
</dbReference>
<reference evidence="1 2" key="1">
    <citation type="submission" date="2021-02" db="EMBL/GenBank/DDBJ databases">
        <title>Alicyclobacillus curvatus sp. nov. and Alicyclobacillus mengziensis sp. nov., two acidophilic bacteria isolated from acid mine drainage.</title>
        <authorList>
            <person name="Huang Y."/>
        </authorList>
    </citation>
    <scope>NUCLEOTIDE SEQUENCE [LARGE SCALE GENOMIC DNA]</scope>
    <source>
        <strain evidence="1 2">S30H14</strain>
    </source>
</reference>
<dbReference type="PANTHER" id="PTHR40037">
    <property type="entry name" value="PHOSPHOESTERASE YJCG-RELATED"/>
    <property type="match status" value="1"/>
</dbReference>
<keyword evidence="1" id="KW-0436">Ligase</keyword>
<dbReference type="AlphaFoldDB" id="A0A9X7VXL3"/>
<accession>A0A9X7VXL3</accession>
<gene>
    <name evidence="1" type="ORF">JZ786_13840</name>
</gene>
<protein>
    <submittedName>
        <fullName evidence="1">2'-5' RNA ligase family protein</fullName>
    </submittedName>
</protein>
<dbReference type="RefSeq" id="WP_206655007.1">
    <property type="nucleotide sequence ID" value="NZ_CP071182.1"/>
</dbReference>
<evidence type="ECO:0000313" key="1">
    <source>
        <dbReference type="EMBL" id="QSO45638.1"/>
    </source>
</evidence>
<keyword evidence="2" id="KW-1185">Reference proteome</keyword>
<evidence type="ECO:0000313" key="2">
    <source>
        <dbReference type="Proteomes" id="UP000663505"/>
    </source>
</evidence>
<sequence>MLRAIHLFPEFSNGHSINAIREKYDPLADLISPHVTLVFPFECDVSTEALALHLQESMVGLKPFRIVMTGVTGADGEYLFLNVKVGNDQIIQLHDKLYTGLLKQYLHRSLTYTPHLTIGRLKDKQIFEFALTETENWNEVFETTVHQVVVERIDEHENSIIEMKVPLIP</sequence>
<proteinExistence type="predicted"/>
<dbReference type="Proteomes" id="UP000663505">
    <property type="component" value="Chromosome"/>
</dbReference>
<name>A0A9X7VXL3_9BACL</name>
<organism evidence="1 2">
    <name type="scientific">Alicyclobacillus mengziensis</name>
    <dbReference type="NCBI Taxonomy" id="2931921"/>
    <lineage>
        <taxon>Bacteria</taxon>
        <taxon>Bacillati</taxon>
        <taxon>Bacillota</taxon>
        <taxon>Bacilli</taxon>
        <taxon>Bacillales</taxon>
        <taxon>Alicyclobacillaceae</taxon>
        <taxon>Alicyclobacillus</taxon>
    </lineage>
</organism>
<dbReference type="GO" id="GO:0016874">
    <property type="term" value="F:ligase activity"/>
    <property type="evidence" value="ECO:0007669"/>
    <property type="project" value="UniProtKB-KW"/>
</dbReference>